<protein>
    <submittedName>
        <fullName evidence="3">Uncharacterized protein</fullName>
    </submittedName>
</protein>
<keyword evidence="1" id="KW-0175">Coiled coil</keyword>
<dbReference type="EMBL" id="BMKB01000013">
    <property type="protein sequence ID" value="GGA64728.1"/>
    <property type="molecule type" value="Genomic_DNA"/>
</dbReference>
<keyword evidence="4" id="KW-1185">Reference proteome</keyword>
<name>A0A916RQ87_9HYPH</name>
<evidence type="ECO:0000313" key="3">
    <source>
        <dbReference type="EMBL" id="GGA64728.1"/>
    </source>
</evidence>
<feature type="compositionally biased region" description="Low complexity" evidence="2">
    <location>
        <begin position="120"/>
        <end position="130"/>
    </location>
</feature>
<feature type="coiled-coil region" evidence="1">
    <location>
        <begin position="69"/>
        <end position="96"/>
    </location>
</feature>
<evidence type="ECO:0000256" key="2">
    <source>
        <dbReference type="SAM" id="MobiDB-lite"/>
    </source>
</evidence>
<proteinExistence type="predicted"/>
<dbReference type="RefSeq" id="WP_127071393.1">
    <property type="nucleotide sequence ID" value="NZ_BMKB01000013.1"/>
</dbReference>
<gene>
    <name evidence="3" type="ORF">GCM10011499_38990</name>
</gene>
<accession>A0A916RQ87</accession>
<evidence type="ECO:0000313" key="4">
    <source>
        <dbReference type="Proteomes" id="UP000596977"/>
    </source>
</evidence>
<evidence type="ECO:0000256" key="1">
    <source>
        <dbReference type="SAM" id="Coils"/>
    </source>
</evidence>
<dbReference type="Proteomes" id="UP000596977">
    <property type="component" value="Unassembled WGS sequence"/>
</dbReference>
<dbReference type="AlphaFoldDB" id="A0A916RQ87"/>
<organism evidence="3 4">
    <name type="scientific">Pelagibacterium lentulum</name>
    <dbReference type="NCBI Taxonomy" id="2029865"/>
    <lineage>
        <taxon>Bacteria</taxon>
        <taxon>Pseudomonadati</taxon>
        <taxon>Pseudomonadota</taxon>
        <taxon>Alphaproteobacteria</taxon>
        <taxon>Hyphomicrobiales</taxon>
        <taxon>Devosiaceae</taxon>
        <taxon>Pelagibacterium</taxon>
    </lineage>
</organism>
<comment type="caution">
    <text evidence="3">The sequence shown here is derived from an EMBL/GenBank/DDBJ whole genome shotgun (WGS) entry which is preliminary data.</text>
</comment>
<reference evidence="3 4" key="1">
    <citation type="journal article" date="2014" name="Int. J. Syst. Evol. Microbiol.">
        <title>Complete genome sequence of Corynebacterium casei LMG S-19264T (=DSM 44701T), isolated from a smear-ripened cheese.</title>
        <authorList>
            <consortium name="US DOE Joint Genome Institute (JGI-PGF)"/>
            <person name="Walter F."/>
            <person name="Albersmeier A."/>
            <person name="Kalinowski J."/>
            <person name="Ruckert C."/>
        </authorList>
    </citation>
    <scope>NUCLEOTIDE SEQUENCE [LARGE SCALE GENOMIC DNA]</scope>
    <source>
        <strain evidence="3 4">CGMCC 1.15896</strain>
    </source>
</reference>
<feature type="region of interest" description="Disordered" evidence="2">
    <location>
        <begin position="115"/>
        <end position="156"/>
    </location>
</feature>
<sequence>MTKAEQKTELRRNGYDDDDFRSVISEMEEMDEEAEHLMSTARGKVQNIRKRQKNRVKIAKAELGIPSDVLNAVLKQRKLERKLEKLAAEISDDMVEVYEDAAGQFSLFKASEGEPAIPTAQAAARKAAQQSREDHEAEQAEGQAALDELAGKEAVH</sequence>